<dbReference type="EMBL" id="BK015019">
    <property type="protein sequence ID" value="DAD87377.1"/>
    <property type="molecule type" value="Genomic_DNA"/>
</dbReference>
<organism evidence="1">
    <name type="scientific">Myoviridae sp. ctCop38</name>
    <dbReference type="NCBI Taxonomy" id="2826632"/>
    <lineage>
        <taxon>Viruses</taxon>
        <taxon>Duplodnaviria</taxon>
        <taxon>Heunggongvirae</taxon>
        <taxon>Uroviricota</taxon>
        <taxon>Caudoviricetes</taxon>
    </lineage>
</organism>
<accession>A0A8S5MYH1</accession>
<name>A0A8S5MYH1_9CAUD</name>
<sequence>MQRAIDKVIATSNLSAAIISFPLLRARTKSWQPPFRLSLLTSAIQIS</sequence>
<protein>
    <submittedName>
        <fullName evidence="1">Uncharacterized protein</fullName>
    </submittedName>
</protein>
<reference evidence="1" key="1">
    <citation type="journal article" date="2021" name="Proc. Natl. Acad. Sci. U.S.A.">
        <title>A Catalog of Tens of Thousands of Viruses from Human Metagenomes Reveals Hidden Associations with Chronic Diseases.</title>
        <authorList>
            <person name="Tisza M.J."/>
            <person name="Buck C.B."/>
        </authorList>
    </citation>
    <scope>NUCLEOTIDE SEQUENCE</scope>
    <source>
        <strain evidence="1">CtCop38</strain>
    </source>
</reference>
<evidence type="ECO:0000313" key="1">
    <source>
        <dbReference type="EMBL" id="DAD87377.1"/>
    </source>
</evidence>
<proteinExistence type="predicted"/>